<dbReference type="SUPFAM" id="SSF53067">
    <property type="entry name" value="Actin-like ATPase domain"/>
    <property type="match status" value="1"/>
</dbReference>
<dbReference type="AlphaFoldDB" id="A0A318T0R8"/>
<dbReference type="InterPro" id="IPR043129">
    <property type="entry name" value="ATPase_NBD"/>
</dbReference>
<dbReference type="Pfam" id="PF03702">
    <property type="entry name" value="AnmK"/>
    <property type="match status" value="1"/>
</dbReference>
<dbReference type="Gene3D" id="3.30.420.40">
    <property type="match status" value="2"/>
</dbReference>
<comment type="caution">
    <text evidence="2">The sequence shown here is derived from an EMBL/GenBank/DDBJ whole genome shotgun (WGS) entry which is preliminary data.</text>
</comment>
<keyword evidence="2" id="KW-0808">Transferase</keyword>
<keyword evidence="1" id="KW-0119">Carbohydrate metabolism</keyword>
<accession>A0A318T0R8</accession>
<organism evidence="2 3">
    <name type="scientific">Pseudoroseicyclus aestuarii</name>
    <dbReference type="NCBI Taxonomy" id="1795041"/>
    <lineage>
        <taxon>Bacteria</taxon>
        <taxon>Pseudomonadati</taxon>
        <taxon>Pseudomonadota</taxon>
        <taxon>Alphaproteobacteria</taxon>
        <taxon>Rhodobacterales</taxon>
        <taxon>Paracoccaceae</taxon>
        <taxon>Pseudoroseicyclus</taxon>
    </lineage>
</organism>
<dbReference type="NCBIfam" id="NF007141">
    <property type="entry name" value="PRK09585.1-5"/>
    <property type="match status" value="1"/>
</dbReference>
<keyword evidence="3" id="KW-1185">Reference proteome</keyword>
<dbReference type="GO" id="GO:0006040">
    <property type="term" value="P:amino sugar metabolic process"/>
    <property type="evidence" value="ECO:0007669"/>
    <property type="project" value="InterPro"/>
</dbReference>
<proteinExistence type="predicted"/>
<dbReference type="Proteomes" id="UP000248311">
    <property type="component" value="Unassembled WGS sequence"/>
</dbReference>
<evidence type="ECO:0000313" key="3">
    <source>
        <dbReference type="Proteomes" id="UP000248311"/>
    </source>
</evidence>
<sequence length="372" mass="38531">MLQSGGMRVLGAMSGLAFDGVDAAVIETDGEKLYSIGGSGYRPYTEGERSVLRAALGEWEGPHVVSAARVVTAAHGELLSQFEGLELIGFHGQTLIHDPRGSGTLQIGDGQALAQLMGLPVVSDFRSADVQMGGEGGPMAAFYHWALARYLDLEGPVAVLNLGGIAKLTLVDPTVPRPQDEGALLAFDAGPATALVDDLVRTRIGRACDEDGVLARGGTVAEGVVEHFLQDRYFTRMAPKTLDRGTFAWMIDAVADLSDADAAATLCACSAAGVMAGLELAPQPPRRILVSGGGRRNPVLMEMIAAGADCPVEPVEDLGLDGDMIEAQSMAYLAVRVTRGMPTTAPGTTGVRAAIGGGTVNRPALLPAGKIG</sequence>
<dbReference type="GO" id="GO:0009254">
    <property type="term" value="P:peptidoglycan turnover"/>
    <property type="evidence" value="ECO:0007669"/>
    <property type="project" value="InterPro"/>
</dbReference>
<gene>
    <name evidence="2" type="ORF">DFP88_101906</name>
</gene>
<evidence type="ECO:0000313" key="2">
    <source>
        <dbReference type="EMBL" id="PYE86229.1"/>
    </source>
</evidence>
<dbReference type="InterPro" id="IPR005338">
    <property type="entry name" value="Anhydro_N_Ac-Mur_kinase"/>
</dbReference>
<name>A0A318T0R8_9RHOB</name>
<evidence type="ECO:0000256" key="1">
    <source>
        <dbReference type="ARBA" id="ARBA00023277"/>
    </source>
</evidence>
<dbReference type="PANTHER" id="PTHR30605:SF0">
    <property type="entry name" value="ANHYDRO-N-ACETYLMURAMIC ACID KINASE"/>
    <property type="match status" value="1"/>
</dbReference>
<dbReference type="GO" id="GO:0016301">
    <property type="term" value="F:kinase activity"/>
    <property type="evidence" value="ECO:0007669"/>
    <property type="project" value="UniProtKB-KW"/>
</dbReference>
<reference evidence="2 3" key="1">
    <citation type="submission" date="2018-06" db="EMBL/GenBank/DDBJ databases">
        <title>Genomic Encyclopedia of Type Strains, Phase III (KMG-III): the genomes of soil and plant-associated and newly described type strains.</title>
        <authorList>
            <person name="Whitman W."/>
        </authorList>
    </citation>
    <scope>NUCLEOTIDE SEQUENCE [LARGE SCALE GENOMIC DNA]</scope>
    <source>
        <strain evidence="2 3">CECT 9025</strain>
    </source>
</reference>
<dbReference type="EMBL" id="QJTE01000001">
    <property type="protein sequence ID" value="PYE86229.1"/>
    <property type="molecule type" value="Genomic_DNA"/>
</dbReference>
<dbReference type="GO" id="GO:0005524">
    <property type="term" value="F:ATP binding"/>
    <property type="evidence" value="ECO:0007669"/>
    <property type="project" value="InterPro"/>
</dbReference>
<keyword evidence="2" id="KW-0418">Kinase</keyword>
<dbReference type="GO" id="GO:0016773">
    <property type="term" value="F:phosphotransferase activity, alcohol group as acceptor"/>
    <property type="evidence" value="ECO:0007669"/>
    <property type="project" value="InterPro"/>
</dbReference>
<protein>
    <submittedName>
        <fullName evidence="2">Anhydro-N-acetylmuramic acid kinase</fullName>
    </submittedName>
</protein>
<dbReference type="PANTHER" id="PTHR30605">
    <property type="entry name" value="ANHYDRO-N-ACETYLMURAMIC ACID KINASE"/>
    <property type="match status" value="1"/>
</dbReference>